<dbReference type="InterPro" id="IPR010727">
    <property type="entry name" value="DUF1302"/>
</dbReference>
<protein>
    <submittedName>
        <fullName evidence="2">Uncharacterized protein DUF1302</fullName>
    </submittedName>
</protein>
<evidence type="ECO:0000313" key="2">
    <source>
        <dbReference type="EMBL" id="TDU23223.1"/>
    </source>
</evidence>
<evidence type="ECO:0000256" key="1">
    <source>
        <dbReference type="SAM" id="SignalP"/>
    </source>
</evidence>
<dbReference type="OrthoDB" id="7052179at2"/>
<dbReference type="Pfam" id="PF06980">
    <property type="entry name" value="DUF1302"/>
    <property type="match status" value="1"/>
</dbReference>
<feature type="signal peptide" evidence="1">
    <location>
        <begin position="1"/>
        <end position="23"/>
    </location>
</feature>
<sequence length="618" mass="66858">MRTIRRDMGLACALLGGATAANAAGELGKLGDIPVEWQFTGLYSAAVRTEKPSDAILDAPPDPRIPIADFLQYPGGINSDDSDRNFKRGALINNRLSVLGELLFRGEDYGALFRGDAFYDDVYRSRNDNRRLDTVNKRSNDADEFSSDAARLSGRRARLLDAFVYTDFDIGEDIQASLRVGQQVVAWGESLFFGGLALAQGPADGTRANIPGADVKSILLPVNQISLKAAIGDDWLLLGLYKLDFKPTEANPVGEYFAVTDAVGAGAEFAYGIRNPLYLDSLAEADLLSNDLGQALQTIGILLGTPGLPLITTPELLPALSLPVTGIAPLNAQPSINVKYLGEDHPDSDGQYGIGLKYQLTENTDVGIYHLRYHDPLPGPVFTYGYAELAPPNGAIPAITTEVIDLVVPVTYQVKHFDGIHLTAAGFSTTLFGANIGGEFIWRENAIVLADVQTAFGPIPTPTRARTAQADLNALYIVGPAMFWDSITLIGNVGYQHVHDNDPVFAPDGTRSDALTYTRDSAAYSFLSFIDRRNVIDGWDLQVPVSFAGMAYGHSSLLAGFGSLLGKRDRRASVGLNMTRLQQLTIGLSYNLFLGSADYNERPLADRDYAALTVRYSF</sequence>
<evidence type="ECO:0000313" key="3">
    <source>
        <dbReference type="Proteomes" id="UP000295341"/>
    </source>
</evidence>
<accession>A0A4R7NQK8</accession>
<reference evidence="2 3" key="1">
    <citation type="submission" date="2019-03" db="EMBL/GenBank/DDBJ databases">
        <title>Genomic Encyclopedia of Type Strains, Phase IV (KMG-IV): sequencing the most valuable type-strain genomes for metagenomic binning, comparative biology and taxonomic classification.</title>
        <authorList>
            <person name="Goeker M."/>
        </authorList>
    </citation>
    <scope>NUCLEOTIDE SEQUENCE [LARGE SCALE GENOMIC DNA]</scope>
    <source>
        <strain evidence="2 3">DSM 26377</strain>
    </source>
</reference>
<proteinExistence type="predicted"/>
<keyword evidence="3" id="KW-1185">Reference proteome</keyword>
<organism evidence="2 3">
    <name type="scientific">Panacagrimonas perspica</name>
    <dbReference type="NCBI Taxonomy" id="381431"/>
    <lineage>
        <taxon>Bacteria</taxon>
        <taxon>Pseudomonadati</taxon>
        <taxon>Pseudomonadota</taxon>
        <taxon>Gammaproteobacteria</taxon>
        <taxon>Nevskiales</taxon>
        <taxon>Nevskiaceae</taxon>
        <taxon>Panacagrimonas</taxon>
    </lineage>
</organism>
<dbReference type="RefSeq" id="WP_133883897.1">
    <property type="nucleotide sequence ID" value="NZ_MWIN01000025.1"/>
</dbReference>
<keyword evidence="1" id="KW-0732">Signal</keyword>
<dbReference type="Proteomes" id="UP000295341">
    <property type="component" value="Unassembled WGS sequence"/>
</dbReference>
<gene>
    <name evidence="2" type="ORF">DFR24_4746</name>
</gene>
<dbReference type="EMBL" id="SOBT01000013">
    <property type="protein sequence ID" value="TDU23223.1"/>
    <property type="molecule type" value="Genomic_DNA"/>
</dbReference>
<comment type="caution">
    <text evidence="2">The sequence shown here is derived from an EMBL/GenBank/DDBJ whole genome shotgun (WGS) entry which is preliminary data.</text>
</comment>
<name>A0A4R7NQK8_9GAMM</name>
<dbReference type="AlphaFoldDB" id="A0A4R7NQK8"/>
<feature type="chain" id="PRO_5020270050" evidence="1">
    <location>
        <begin position="24"/>
        <end position="618"/>
    </location>
</feature>